<reference evidence="1" key="1">
    <citation type="journal article" date="2021" name="New Phytol.">
        <title>Evolutionary innovations through gain and loss of genes in the ectomycorrhizal Boletales.</title>
        <authorList>
            <person name="Wu G."/>
            <person name="Miyauchi S."/>
            <person name="Morin E."/>
            <person name="Kuo A."/>
            <person name="Drula E."/>
            <person name="Varga T."/>
            <person name="Kohler A."/>
            <person name="Feng B."/>
            <person name="Cao Y."/>
            <person name="Lipzen A."/>
            <person name="Daum C."/>
            <person name="Hundley H."/>
            <person name="Pangilinan J."/>
            <person name="Johnson J."/>
            <person name="Barry K."/>
            <person name="LaButti K."/>
            <person name="Ng V."/>
            <person name="Ahrendt S."/>
            <person name="Min B."/>
            <person name="Choi I.G."/>
            <person name="Park H."/>
            <person name="Plett J.M."/>
            <person name="Magnuson J."/>
            <person name="Spatafora J.W."/>
            <person name="Nagy L.G."/>
            <person name="Henrissat B."/>
            <person name="Grigoriev I.V."/>
            <person name="Yang Z.L."/>
            <person name="Xu J."/>
            <person name="Martin F.M."/>
        </authorList>
    </citation>
    <scope>NUCLEOTIDE SEQUENCE</scope>
    <source>
        <strain evidence="1">KUC20120723A-06</strain>
    </source>
</reference>
<evidence type="ECO:0000313" key="2">
    <source>
        <dbReference type="Proteomes" id="UP000790709"/>
    </source>
</evidence>
<accession>A0ACB8B786</accession>
<dbReference type="Proteomes" id="UP000790709">
    <property type="component" value="Unassembled WGS sequence"/>
</dbReference>
<dbReference type="EMBL" id="MU266523">
    <property type="protein sequence ID" value="KAH7921517.1"/>
    <property type="molecule type" value="Genomic_DNA"/>
</dbReference>
<protein>
    <submittedName>
        <fullName evidence="1">Uncharacterized protein</fullName>
    </submittedName>
</protein>
<organism evidence="1 2">
    <name type="scientific">Leucogyrophana mollusca</name>
    <dbReference type="NCBI Taxonomy" id="85980"/>
    <lineage>
        <taxon>Eukaryota</taxon>
        <taxon>Fungi</taxon>
        <taxon>Dikarya</taxon>
        <taxon>Basidiomycota</taxon>
        <taxon>Agaricomycotina</taxon>
        <taxon>Agaricomycetes</taxon>
        <taxon>Agaricomycetidae</taxon>
        <taxon>Boletales</taxon>
        <taxon>Boletales incertae sedis</taxon>
        <taxon>Leucogyrophana</taxon>
    </lineage>
</organism>
<proteinExistence type="predicted"/>
<gene>
    <name evidence="1" type="ORF">BV22DRAFT_1038597</name>
</gene>
<keyword evidence="2" id="KW-1185">Reference proteome</keyword>
<comment type="caution">
    <text evidence="1">The sequence shown here is derived from an EMBL/GenBank/DDBJ whole genome shotgun (WGS) entry which is preliminary data.</text>
</comment>
<evidence type="ECO:0000313" key="1">
    <source>
        <dbReference type="EMBL" id="KAH7921517.1"/>
    </source>
</evidence>
<sequence length="251" mass="27436">MRLEEQLAREVTGDIESDNWEKLFDAKVAAGEDVSKALTRLEEKDEASAWTKYYNRTKKQTVYVCSQSGGQIYIWTRDVGTTDAPEHVTQIGYKGAALLVATEWSLTGTFSKNDVTQTTLAYKSWFTKYVKDSTGEIKNKSDQALRDALAGAGVIAKTGVLKVYYSGAPLATGANIINSFTCGVWAILACEKFVKGLVPKPYLVVDTLNFDQKSDWVKLLVEGTDDVFLGAEGGTDVIPKPGMGSSNFQLS</sequence>
<name>A0ACB8B786_9AGAM</name>